<feature type="chain" id="PRO_5032769984" evidence="1">
    <location>
        <begin position="22"/>
        <end position="243"/>
    </location>
</feature>
<evidence type="ECO:0000313" key="3">
    <source>
        <dbReference type="Proteomes" id="UP000626109"/>
    </source>
</evidence>
<sequence length="243" mass="26162">VLAQSWTTVLIFFAMPRSSGASSFSLTARSQLRVRAPSSFSLEQTETCAHFTKAAASFGGGHSSMPDSLLPEVLRTWSESQPSSESAASWRKPGGSQLAPQPLPPMVGCELVEDALASAPGVFEVRLSVPSRLQGGQAYVVALKARSPSVAPPDNKNLWYLEVWKRGSVSLKLAFSAESPGFDLVTKLQDDRVFPLRSLNDAFLTQSSILPVGASFVSLRFEFMLPFKEGQLGSKLELLVSAP</sequence>
<gene>
    <name evidence="2" type="ORF">PGLA2088_LOCUS36538</name>
</gene>
<reference evidence="2" key="1">
    <citation type="submission" date="2021-02" db="EMBL/GenBank/DDBJ databases">
        <authorList>
            <person name="Dougan E. K."/>
            <person name="Rhodes N."/>
            <person name="Thang M."/>
            <person name="Chan C."/>
        </authorList>
    </citation>
    <scope>NUCLEOTIDE SEQUENCE</scope>
</reference>
<keyword evidence="1" id="KW-0732">Signal</keyword>
<organism evidence="2 3">
    <name type="scientific">Polarella glacialis</name>
    <name type="common">Dinoflagellate</name>
    <dbReference type="NCBI Taxonomy" id="89957"/>
    <lineage>
        <taxon>Eukaryota</taxon>
        <taxon>Sar</taxon>
        <taxon>Alveolata</taxon>
        <taxon>Dinophyceae</taxon>
        <taxon>Suessiales</taxon>
        <taxon>Suessiaceae</taxon>
        <taxon>Polarella</taxon>
    </lineage>
</organism>
<protein>
    <submittedName>
        <fullName evidence="2">Uncharacterized protein</fullName>
    </submittedName>
</protein>
<comment type="caution">
    <text evidence="2">The sequence shown here is derived from an EMBL/GenBank/DDBJ whole genome shotgun (WGS) entry which is preliminary data.</text>
</comment>
<dbReference type="Proteomes" id="UP000626109">
    <property type="component" value="Unassembled WGS sequence"/>
</dbReference>
<dbReference type="AlphaFoldDB" id="A0A813KTL8"/>
<dbReference type="EMBL" id="CAJNNW010032176">
    <property type="protein sequence ID" value="CAE8711553.1"/>
    <property type="molecule type" value="Genomic_DNA"/>
</dbReference>
<proteinExistence type="predicted"/>
<accession>A0A813KTL8</accession>
<feature type="non-terminal residue" evidence="2">
    <location>
        <position position="1"/>
    </location>
</feature>
<name>A0A813KTL8_POLGL</name>
<feature type="signal peptide" evidence="1">
    <location>
        <begin position="1"/>
        <end position="21"/>
    </location>
</feature>
<evidence type="ECO:0000313" key="2">
    <source>
        <dbReference type="EMBL" id="CAE8711553.1"/>
    </source>
</evidence>
<feature type="non-terminal residue" evidence="2">
    <location>
        <position position="243"/>
    </location>
</feature>
<evidence type="ECO:0000256" key="1">
    <source>
        <dbReference type="SAM" id="SignalP"/>
    </source>
</evidence>